<dbReference type="EMBL" id="ADBJ01000044">
    <property type="protein sequence ID" value="EFA76959.1"/>
    <property type="molecule type" value="Genomic_DNA"/>
</dbReference>
<proteinExistence type="predicted"/>
<reference evidence="2 3" key="1">
    <citation type="journal article" date="2011" name="Genome Res.">
        <title>Phylogeny-wide analysis of social amoeba genomes highlights ancient origins for complex intercellular communication.</title>
        <authorList>
            <person name="Heidel A.J."/>
            <person name="Lawal H.M."/>
            <person name="Felder M."/>
            <person name="Schilde C."/>
            <person name="Helps N.R."/>
            <person name="Tunggal B."/>
            <person name="Rivero F."/>
            <person name="John U."/>
            <person name="Schleicher M."/>
            <person name="Eichinger L."/>
            <person name="Platzer M."/>
            <person name="Noegel A.A."/>
            <person name="Schaap P."/>
            <person name="Gloeckner G."/>
        </authorList>
    </citation>
    <scope>NUCLEOTIDE SEQUENCE [LARGE SCALE GENOMIC DNA]</scope>
    <source>
        <strain evidence="3">ATCC 26659 / Pp 5 / PN500</strain>
    </source>
</reference>
<accession>D3BNK8</accession>
<evidence type="ECO:0000313" key="3">
    <source>
        <dbReference type="Proteomes" id="UP000001396"/>
    </source>
</evidence>
<comment type="caution">
    <text evidence="2">The sequence shown here is derived from an EMBL/GenBank/DDBJ whole genome shotgun (WGS) entry which is preliminary data.</text>
</comment>
<dbReference type="GeneID" id="31365185"/>
<name>D3BNK8_HETP5</name>
<evidence type="ECO:0000256" key="1">
    <source>
        <dbReference type="SAM" id="MobiDB-lite"/>
    </source>
</evidence>
<sequence length="92" mass="10340">MFDENSEGLYVTSVKKCIPFPTGGPCPADQCYQIDLYSYSSMTCMNCTALTPTNAPINKTENIETSEENEEEYSEPKYRVDLPALREGIKIN</sequence>
<dbReference type="InParanoid" id="D3BNK8"/>
<organism evidence="2 3">
    <name type="scientific">Heterostelium pallidum (strain ATCC 26659 / Pp 5 / PN500)</name>
    <name type="common">Cellular slime mold</name>
    <name type="synonym">Polysphondylium pallidum</name>
    <dbReference type="NCBI Taxonomy" id="670386"/>
    <lineage>
        <taxon>Eukaryota</taxon>
        <taxon>Amoebozoa</taxon>
        <taxon>Evosea</taxon>
        <taxon>Eumycetozoa</taxon>
        <taxon>Dictyostelia</taxon>
        <taxon>Acytosteliales</taxon>
        <taxon>Acytosteliaceae</taxon>
        <taxon>Heterostelium</taxon>
    </lineage>
</organism>
<dbReference type="Proteomes" id="UP000001396">
    <property type="component" value="Unassembled WGS sequence"/>
</dbReference>
<evidence type="ECO:0000313" key="2">
    <source>
        <dbReference type="EMBL" id="EFA76959.1"/>
    </source>
</evidence>
<dbReference type="RefSeq" id="XP_020429090.1">
    <property type="nucleotide sequence ID" value="XM_020580503.1"/>
</dbReference>
<dbReference type="AlphaFoldDB" id="D3BNK8"/>
<keyword evidence="3" id="KW-1185">Reference proteome</keyword>
<gene>
    <name evidence="2" type="ORF">PPL_09711</name>
</gene>
<feature type="compositionally biased region" description="Acidic residues" evidence="1">
    <location>
        <begin position="64"/>
        <end position="73"/>
    </location>
</feature>
<feature type="region of interest" description="Disordered" evidence="1">
    <location>
        <begin position="56"/>
        <end position="75"/>
    </location>
</feature>
<protein>
    <submittedName>
        <fullName evidence="2">Uncharacterized protein</fullName>
    </submittedName>
</protein>